<organism evidence="3">
    <name type="scientific">uncultured Caudovirales phage</name>
    <dbReference type="NCBI Taxonomy" id="2100421"/>
    <lineage>
        <taxon>Viruses</taxon>
        <taxon>Duplodnaviria</taxon>
        <taxon>Heunggongvirae</taxon>
        <taxon>Uroviricota</taxon>
        <taxon>Caudoviricetes</taxon>
        <taxon>Peduoviridae</taxon>
        <taxon>Maltschvirus</taxon>
        <taxon>Maltschvirus maltsch</taxon>
    </lineage>
</organism>
<dbReference type="InterPro" id="IPR033195">
    <property type="entry name" value="AmidinoTrfase"/>
</dbReference>
<dbReference type="PANTHER" id="PTHR10488:SF1">
    <property type="entry name" value="GLYCINE AMIDINOTRANSFERASE, MITOCHONDRIAL"/>
    <property type="match status" value="1"/>
</dbReference>
<name>A0A6J5P2M6_9CAUD</name>
<dbReference type="GO" id="GO:0015067">
    <property type="term" value="F:amidinotransferase activity"/>
    <property type="evidence" value="ECO:0007669"/>
    <property type="project" value="InterPro"/>
</dbReference>
<proteinExistence type="inferred from homology"/>
<evidence type="ECO:0000313" key="5">
    <source>
        <dbReference type="EMBL" id="CAB4186773.1"/>
    </source>
</evidence>
<accession>A0A6J5P2M6</accession>
<dbReference type="EMBL" id="LR796758">
    <property type="protein sequence ID" value="CAB4163598.1"/>
    <property type="molecule type" value="Genomic_DNA"/>
</dbReference>
<dbReference type="EMBL" id="LR796776">
    <property type="protein sequence ID" value="CAB4165576.1"/>
    <property type="molecule type" value="Genomic_DNA"/>
</dbReference>
<evidence type="ECO:0000313" key="4">
    <source>
        <dbReference type="EMBL" id="CAB4165576.1"/>
    </source>
</evidence>
<sequence length="303" mass="34530">MISSFNEWDPLREVVVGSATGANWPSTDPVFATEYTRTKWQETSVPSGPVPQWIINEANEDLEILAATLHNLGIIVHRPKEIDFVKTSGMYNYCPRDRILVAGSTMVDCAMMYPCRDQEIHALANVVNRAKTVITMPREQGLVFDAANVCRLGDTWVYLESASGNRAAYNWLQQYFPTVNIELCNFYAGVHIDSTIVPLREGLVMLNASRVTEKNCPRAFDDWDKIWIDNVHEQTFYQYPYASNWIGMNVLVVDPHTVIVDKHQKNIMNKLTQYNFTVIPLELRHSRTLGGGFHCTTLDIIRN</sequence>
<comment type="similarity">
    <text evidence="1">Belongs to the amidinotransferase family.</text>
</comment>
<keyword evidence="2" id="KW-0808">Transferase</keyword>
<evidence type="ECO:0000313" key="6">
    <source>
        <dbReference type="EMBL" id="CAB4220592.1"/>
    </source>
</evidence>
<evidence type="ECO:0000313" key="3">
    <source>
        <dbReference type="EMBL" id="CAB4163598.1"/>
    </source>
</evidence>
<reference evidence="3" key="1">
    <citation type="submission" date="2020-04" db="EMBL/GenBank/DDBJ databases">
        <authorList>
            <person name="Chiriac C."/>
            <person name="Salcher M."/>
            <person name="Ghai R."/>
            <person name="Kavagutti S V."/>
        </authorList>
    </citation>
    <scope>NUCLEOTIDE SEQUENCE</scope>
</reference>
<dbReference type="EMBL" id="LR797099">
    <property type="protein sequence ID" value="CAB4186773.1"/>
    <property type="molecule type" value="Genomic_DNA"/>
</dbReference>
<keyword evidence="3" id="KW-0378">Hydrolase</keyword>
<evidence type="ECO:0000256" key="2">
    <source>
        <dbReference type="ARBA" id="ARBA00022679"/>
    </source>
</evidence>
<dbReference type="Gene3D" id="3.75.10.10">
    <property type="entry name" value="L-arginine/glycine Amidinotransferase, Chain A"/>
    <property type="match status" value="1"/>
</dbReference>
<dbReference type="SUPFAM" id="SSF55909">
    <property type="entry name" value="Pentein"/>
    <property type="match status" value="1"/>
</dbReference>
<dbReference type="PANTHER" id="PTHR10488">
    <property type="entry name" value="GLYCINE AMIDINOTRANSFERASE, MITOCHONDRIAL"/>
    <property type="match status" value="1"/>
</dbReference>
<dbReference type="EMBL" id="LR797502">
    <property type="protein sequence ID" value="CAB4220592.1"/>
    <property type="molecule type" value="Genomic_DNA"/>
</dbReference>
<protein>
    <submittedName>
        <fullName evidence="3">COG1834 N-Dimethylarginine dimethylaminohydrolase</fullName>
    </submittedName>
</protein>
<evidence type="ECO:0000256" key="1">
    <source>
        <dbReference type="ARBA" id="ARBA00006943"/>
    </source>
</evidence>
<dbReference type="GO" id="GO:0016787">
    <property type="term" value="F:hydrolase activity"/>
    <property type="evidence" value="ECO:0007669"/>
    <property type="project" value="UniProtKB-KW"/>
</dbReference>
<gene>
    <name evidence="5" type="ORF">UFOVP1146_119</name>
    <name evidence="6" type="ORF">UFOVP1638_25</name>
    <name evidence="3" type="ORF">UFOVP812_32</name>
    <name evidence="4" type="ORF">UFOVP818_112</name>
</gene>